<feature type="compositionally biased region" description="Low complexity" evidence="1">
    <location>
        <begin position="65"/>
        <end position="82"/>
    </location>
</feature>
<comment type="caution">
    <text evidence="2">The sequence shown here is derived from an EMBL/GenBank/DDBJ whole genome shotgun (WGS) entry which is preliminary data.</text>
</comment>
<evidence type="ECO:0000313" key="2">
    <source>
        <dbReference type="EMBL" id="KKM19287.1"/>
    </source>
</evidence>
<accession>A0A0F9HVS6</accession>
<gene>
    <name evidence="2" type="ORF">LCGC14_1657150</name>
</gene>
<feature type="compositionally biased region" description="Polar residues" evidence="1">
    <location>
        <begin position="83"/>
        <end position="92"/>
    </location>
</feature>
<sequence length="92" mass="10060">MAIRVVYTLEDKLPDIIQEAKSWRFHDGTLQILNGRFNDGPTRMLIEIRDTFVLSVELVADAEKPAGAPEVPEAPPAKAEAGLNSSQEGQEG</sequence>
<organism evidence="2">
    <name type="scientific">marine sediment metagenome</name>
    <dbReference type="NCBI Taxonomy" id="412755"/>
    <lineage>
        <taxon>unclassified sequences</taxon>
        <taxon>metagenomes</taxon>
        <taxon>ecological metagenomes</taxon>
    </lineage>
</organism>
<dbReference type="EMBL" id="LAZR01014025">
    <property type="protein sequence ID" value="KKM19287.1"/>
    <property type="molecule type" value="Genomic_DNA"/>
</dbReference>
<protein>
    <submittedName>
        <fullName evidence="2">Uncharacterized protein</fullName>
    </submittedName>
</protein>
<dbReference type="AlphaFoldDB" id="A0A0F9HVS6"/>
<proteinExistence type="predicted"/>
<feature type="region of interest" description="Disordered" evidence="1">
    <location>
        <begin position="64"/>
        <end position="92"/>
    </location>
</feature>
<reference evidence="2" key="1">
    <citation type="journal article" date="2015" name="Nature">
        <title>Complex archaea that bridge the gap between prokaryotes and eukaryotes.</title>
        <authorList>
            <person name="Spang A."/>
            <person name="Saw J.H."/>
            <person name="Jorgensen S.L."/>
            <person name="Zaremba-Niedzwiedzka K."/>
            <person name="Martijn J."/>
            <person name="Lind A.E."/>
            <person name="van Eijk R."/>
            <person name="Schleper C."/>
            <person name="Guy L."/>
            <person name="Ettema T.J."/>
        </authorList>
    </citation>
    <scope>NUCLEOTIDE SEQUENCE</scope>
</reference>
<evidence type="ECO:0000256" key="1">
    <source>
        <dbReference type="SAM" id="MobiDB-lite"/>
    </source>
</evidence>
<name>A0A0F9HVS6_9ZZZZ</name>